<dbReference type="Proteomes" id="UP000092498">
    <property type="component" value="Chromosome"/>
</dbReference>
<reference evidence="2 3" key="1">
    <citation type="submission" date="2015-11" db="EMBL/GenBank/DDBJ databases">
        <title>Whole-Genome Sequence of Candidatus Oderbacter manganicum from the National Park Lower Oder Valley, Germany.</title>
        <authorList>
            <person name="Braun B."/>
            <person name="Liere K."/>
            <person name="Szewzyk U."/>
        </authorList>
    </citation>
    <scope>NUCLEOTIDE SEQUENCE [LARGE SCALE GENOMIC DNA]</scope>
    <source>
        <strain evidence="2 3">OTSz_A_272</strain>
    </source>
</reference>
<evidence type="ECO:0000313" key="2">
    <source>
        <dbReference type="EMBL" id="ANP47173.1"/>
    </source>
</evidence>
<keyword evidence="1" id="KW-1133">Transmembrane helix</keyword>
<evidence type="ECO:0000313" key="3">
    <source>
        <dbReference type="Proteomes" id="UP000092498"/>
    </source>
</evidence>
<evidence type="ECO:0000256" key="1">
    <source>
        <dbReference type="SAM" id="Phobius"/>
    </source>
</evidence>
<dbReference type="EMBL" id="CP013244">
    <property type="protein sequence ID" value="ANP47173.1"/>
    <property type="molecule type" value="Genomic_DNA"/>
</dbReference>
<dbReference type="KEGG" id="cbot:ATE48_15245"/>
<organism evidence="2 3">
    <name type="scientific">Candidatus Viadribacter manganicus</name>
    <dbReference type="NCBI Taxonomy" id="1759059"/>
    <lineage>
        <taxon>Bacteria</taxon>
        <taxon>Pseudomonadati</taxon>
        <taxon>Pseudomonadota</taxon>
        <taxon>Alphaproteobacteria</taxon>
        <taxon>Hyphomonadales</taxon>
        <taxon>Hyphomonadaceae</taxon>
        <taxon>Candidatus Viadribacter</taxon>
    </lineage>
</organism>
<name>A0A1B1AKU5_9PROT</name>
<protein>
    <submittedName>
        <fullName evidence="2">Uncharacterized protein</fullName>
    </submittedName>
</protein>
<keyword evidence="1" id="KW-0812">Transmembrane</keyword>
<gene>
    <name evidence="2" type="ORF">ATE48_15245</name>
</gene>
<accession>A0A1B1AKU5</accession>
<keyword evidence="1" id="KW-0472">Membrane</keyword>
<dbReference type="InParanoid" id="A0A1B1AKU5"/>
<proteinExistence type="predicted"/>
<feature type="transmembrane region" description="Helical" evidence="1">
    <location>
        <begin position="40"/>
        <end position="60"/>
    </location>
</feature>
<dbReference type="AlphaFoldDB" id="A0A1B1AKU5"/>
<sequence length="62" mass="6559">MGRAALRSRRNHAVIDAAVGSYYLGNDAYQALCTKRRLRIGLSLVLAIGVAVAVFVANGANL</sequence>
<keyword evidence="3" id="KW-1185">Reference proteome</keyword>